<dbReference type="SUPFAM" id="SSF56349">
    <property type="entry name" value="DNA breaking-rejoining enzymes"/>
    <property type="match status" value="1"/>
</dbReference>
<dbReference type="PROSITE" id="PS51898">
    <property type="entry name" value="TYR_RECOMBINASE"/>
    <property type="match status" value="1"/>
</dbReference>
<evidence type="ECO:0000259" key="4">
    <source>
        <dbReference type="PROSITE" id="PS51898"/>
    </source>
</evidence>
<name>A0ABS2GV11_9LACO</name>
<feature type="domain" description="Tyr recombinase" evidence="4">
    <location>
        <begin position="176"/>
        <end position="396"/>
    </location>
</feature>
<dbReference type="EMBL" id="JACJKU010000005">
    <property type="protein sequence ID" value="MBM6940057.1"/>
    <property type="molecule type" value="Genomic_DNA"/>
</dbReference>
<dbReference type="Gene3D" id="1.10.443.10">
    <property type="entry name" value="Intergrase catalytic core"/>
    <property type="match status" value="1"/>
</dbReference>
<dbReference type="CDD" id="cd00397">
    <property type="entry name" value="DNA_BRE_C"/>
    <property type="match status" value="1"/>
</dbReference>
<dbReference type="Proteomes" id="UP000785625">
    <property type="component" value="Unassembled WGS sequence"/>
</dbReference>
<protein>
    <submittedName>
        <fullName evidence="5">Site-specific integrase</fullName>
    </submittedName>
</protein>
<comment type="caution">
    <text evidence="5">The sequence shown here is derived from an EMBL/GenBank/DDBJ whole genome shotgun (WGS) entry which is preliminary data.</text>
</comment>
<evidence type="ECO:0000256" key="3">
    <source>
        <dbReference type="ARBA" id="ARBA00023172"/>
    </source>
</evidence>
<reference evidence="5 6" key="1">
    <citation type="journal article" date="2021" name="Sci. Rep.">
        <title>The distribution of antibiotic resistance genes in chicken gut microbiota commensals.</title>
        <authorList>
            <person name="Juricova H."/>
            <person name="Matiasovicova J."/>
            <person name="Kubasova T."/>
            <person name="Cejkova D."/>
            <person name="Rychlik I."/>
        </authorList>
    </citation>
    <scope>NUCLEOTIDE SEQUENCE [LARGE SCALE GENOMIC DNA]</scope>
    <source>
        <strain evidence="5 6">An574</strain>
    </source>
</reference>
<dbReference type="InterPro" id="IPR011010">
    <property type="entry name" value="DNA_brk_join_enz"/>
</dbReference>
<organism evidence="5 6">
    <name type="scientific">Limosilactobacillus coleohominis</name>
    <dbReference type="NCBI Taxonomy" id="181675"/>
    <lineage>
        <taxon>Bacteria</taxon>
        <taxon>Bacillati</taxon>
        <taxon>Bacillota</taxon>
        <taxon>Bacilli</taxon>
        <taxon>Lactobacillales</taxon>
        <taxon>Lactobacillaceae</taxon>
        <taxon>Limosilactobacillus</taxon>
    </lineage>
</organism>
<keyword evidence="2" id="KW-0238">DNA-binding</keyword>
<accession>A0ABS2GV11</accession>
<dbReference type="InterPro" id="IPR002104">
    <property type="entry name" value="Integrase_catalytic"/>
</dbReference>
<sequence length="400" mass="46479">MIKQKSTGNHAGEFQVRIQPINELTGKRENWPIGYAKTKRAAKAMERQMWADYQDGLNRADGNAVFAEQFRKFVDKRKKSVSAVTYRDWDYSADVVEHYFGSAKIKQINTEAIADFARQFVKDHNTTVRKSSAIDRRLTHIRSYFQTIVGKVVKKNPVPRKPLNVFFRRNEFDIGSKCYVFNDNELNLLKDEIISELSNTEITRWLTKLAIWIGLETGMRPGEIQALRFRNLEQFKNYTTFVIDDSWSDYSKSFNGALKARPHGDSRRCLPISKSLLSFIKAFHKKQVKFLKLHGLSNPEDLVFLNIRDYKSSSNNQPINQRSMNDMLDKLCKKVGIKSENDNISMYSFRHTVCTKLANKKDMSYPWAAARMGNSLLVFMNVYVKDDRDLDDEMAKSWLE</sequence>
<dbReference type="RefSeq" id="WP_204784502.1">
    <property type="nucleotide sequence ID" value="NZ_JACJKU010000005.1"/>
</dbReference>
<evidence type="ECO:0000313" key="6">
    <source>
        <dbReference type="Proteomes" id="UP000785625"/>
    </source>
</evidence>
<evidence type="ECO:0000313" key="5">
    <source>
        <dbReference type="EMBL" id="MBM6940057.1"/>
    </source>
</evidence>
<dbReference type="InterPro" id="IPR013762">
    <property type="entry name" value="Integrase-like_cat_sf"/>
</dbReference>
<dbReference type="InterPro" id="IPR050090">
    <property type="entry name" value="Tyrosine_recombinase_XerCD"/>
</dbReference>
<keyword evidence="3" id="KW-0233">DNA recombination</keyword>
<keyword evidence="6" id="KW-1185">Reference proteome</keyword>
<dbReference type="Pfam" id="PF00589">
    <property type="entry name" value="Phage_integrase"/>
    <property type="match status" value="1"/>
</dbReference>
<dbReference type="PANTHER" id="PTHR30349:SF41">
    <property type="entry name" value="INTEGRASE_RECOMBINASE PROTEIN MJ0367-RELATED"/>
    <property type="match status" value="1"/>
</dbReference>
<evidence type="ECO:0000256" key="1">
    <source>
        <dbReference type="ARBA" id="ARBA00008857"/>
    </source>
</evidence>
<dbReference type="InterPro" id="IPR010998">
    <property type="entry name" value="Integrase_recombinase_N"/>
</dbReference>
<comment type="similarity">
    <text evidence="1">Belongs to the 'phage' integrase family.</text>
</comment>
<dbReference type="Gene3D" id="1.10.150.130">
    <property type="match status" value="1"/>
</dbReference>
<proteinExistence type="inferred from homology"/>
<gene>
    <name evidence="5" type="ORF">H5975_00910</name>
</gene>
<dbReference type="PANTHER" id="PTHR30349">
    <property type="entry name" value="PHAGE INTEGRASE-RELATED"/>
    <property type="match status" value="1"/>
</dbReference>
<evidence type="ECO:0000256" key="2">
    <source>
        <dbReference type="ARBA" id="ARBA00023125"/>
    </source>
</evidence>